<keyword evidence="4" id="KW-1185">Reference proteome</keyword>
<feature type="signal peptide" evidence="2">
    <location>
        <begin position="1"/>
        <end position="24"/>
    </location>
</feature>
<feature type="chain" id="PRO_5026297671" description="DUF3300 domain-containing protein" evidence="2">
    <location>
        <begin position="25"/>
        <end position="161"/>
    </location>
</feature>
<dbReference type="Proteomes" id="UP000426027">
    <property type="component" value="Chromosome"/>
</dbReference>
<organism evidence="3 4">
    <name type="scientific">Phnomibacter ginsenosidimutans</name>
    <dbReference type="NCBI Taxonomy" id="2676868"/>
    <lineage>
        <taxon>Bacteria</taxon>
        <taxon>Pseudomonadati</taxon>
        <taxon>Bacteroidota</taxon>
        <taxon>Chitinophagia</taxon>
        <taxon>Chitinophagales</taxon>
        <taxon>Chitinophagaceae</taxon>
        <taxon>Phnomibacter</taxon>
    </lineage>
</organism>
<proteinExistence type="predicted"/>
<evidence type="ECO:0000313" key="3">
    <source>
        <dbReference type="EMBL" id="QGW27231.1"/>
    </source>
</evidence>
<accession>A0A6I6GXA2</accession>
<dbReference type="KEGG" id="fls:GLV81_03130"/>
<evidence type="ECO:0000256" key="2">
    <source>
        <dbReference type="SAM" id="SignalP"/>
    </source>
</evidence>
<reference evidence="3 4" key="1">
    <citation type="submission" date="2019-11" db="EMBL/GenBank/DDBJ databases">
        <authorList>
            <person name="Im W.T."/>
        </authorList>
    </citation>
    <scope>NUCLEOTIDE SEQUENCE [LARGE SCALE GENOMIC DNA]</scope>
    <source>
        <strain evidence="3 4">SB-02</strain>
    </source>
</reference>
<sequence>MKQHLIAAAALLMIYGTTASTAQAQVQVSVNIGVQPAWGPVGYDYARFYYFPDHDFYYDVVQARYVVWQRGRWVYLSAVPVVGFSPYRSYKVVLTQPQAYLYHDNHIRSYASYKGRKPQPMIRDSRDEHYFESRYHPMHKQWKGNKGQHDNHPGKGKGRKH</sequence>
<keyword evidence="2" id="KW-0732">Signal</keyword>
<dbReference type="AlphaFoldDB" id="A0A6I6GXA2"/>
<dbReference type="RefSeq" id="WP_157476784.1">
    <property type="nucleotide sequence ID" value="NZ_CP046566.1"/>
</dbReference>
<evidence type="ECO:0000256" key="1">
    <source>
        <dbReference type="SAM" id="MobiDB-lite"/>
    </source>
</evidence>
<name>A0A6I6GXA2_9BACT</name>
<feature type="region of interest" description="Disordered" evidence="1">
    <location>
        <begin position="140"/>
        <end position="161"/>
    </location>
</feature>
<evidence type="ECO:0000313" key="4">
    <source>
        <dbReference type="Proteomes" id="UP000426027"/>
    </source>
</evidence>
<evidence type="ECO:0008006" key="5">
    <source>
        <dbReference type="Google" id="ProtNLM"/>
    </source>
</evidence>
<gene>
    <name evidence="3" type="ORF">GLV81_03130</name>
</gene>
<dbReference type="EMBL" id="CP046566">
    <property type="protein sequence ID" value="QGW27231.1"/>
    <property type="molecule type" value="Genomic_DNA"/>
</dbReference>
<protein>
    <recommendedName>
        <fullName evidence="5">DUF3300 domain-containing protein</fullName>
    </recommendedName>
</protein>